<proteinExistence type="predicted"/>
<protein>
    <recommendedName>
        <fullName evidence="4">PAS domain-containing protein</fullName>
    </recommendedName>
</protein>
<keyword evidence="2" id="KW-1185">Reference proteome</keyword>
<feature type="compositionally biased region" description="Basic and acidic residues" evidence="1">
    <location>
        <begin position="393"/>
        <end position="402"/>
    </location>
</feature>
<feature type="region of interest" description="Disordered" evidence="1">
    <location>
        <begin position="623"/>
        <end position="700"/>
    </location>
</feature>
<accession>A0AA85JV25</accession>
<dbReference type="AlphaFoldDB" id="A0AA85JV25"/>
<dbReference type="Proteomes" id="UP000050795">
    <property type="component" value="Unassembled WGS sequence"/>
</dbReference>
<feature type="compositionally biased region" description="Low complexity" evidence="1">
    <location>
        <begin position="949"/>
        <end position="964"/>
    </location>
</feature>
<reference evidence="2" key="1">
    <citation type="submission" date="2022-06" db="EMBL/GenBank/DDBJ databases">
        <authorList>
            <person name="Berger JAMES D."/>
            <person name="Berger JAMES D."/>
        </authorList>
    </citation>
    <scope>NUCLEOTIDE SEQUENCE [LARGE SCALE GENOMIC DNA]</scope>
</reference>
<sequence length="1058" mass="117651">MLIDSKELRIAYATPSLADAVGWPWIKLLGAPLHKLVKFTESSPNSKEITKKLLSKSHWSSLTTQSTFNATKNASISDSSYSPVTSNNNNNSPVNIESNNEFSLPEFITLSKLIPYKQPTLSTTKINKPDDINSKYSPTLPVNTRGFDTSFNINSEINTEVNSIKDRMEYKISNPHRLKRSDRCSTYNKYPLSSSVTGVSSSNATSNTISSGDNSSINNSDNLTFNDCSSSATKSFDQKTWINPTDNDNELICYCWTTAIINTLDGCSSELNQILDTLNVSDVNNPTVNNDSNNNIDDISKCLMDDGLLMDIITDNDAFSSDPLNFDSSWPRSPSSSSVTNATNNSCDFLDDFSWPTSTGLYLCLLQPINNYGSTMYPSTENTVTDTGVTTSKDNDTVDSDKLSNSSLSEPTEEEEKYDSAEKPDCLLPSTPCKSMNSNCSDKSELESSSLALSSPSLSTPLSIPTLSQQSNDCSQPKSSHCLTYLNFALKIETIEGNYQECFNVNEDSSLIGYSYLEFIHPDDLQQVINIFDNVTHTSSPRWISPYRISVPNENLNITVEKSFQWIRSLVFYNKVDKIFVCFHRFLGLCESTSYAVSCNQRLCCKDFENLLAQYQFKTNNDNQTPQVEVSQPTTCNTSNKSSANNHNQTKNRQTRSSHPSIRPVRMKSSTTNKKSTNTLVNSRSNNNMNNNNNSNNSKPVKFFPIQSIRPIKQRLPQGCNQIVYANNPIKTIQFPLLHNSKNIRVPYSSYSNNNLYSSINSNNNNNNASHFLINRENSMNSVLNISAIKSSLHPNLSTIPYFSRSVLPVVSYKPSSSSSLSSPSSCSSSLPKRIVFLSSSSPSITMSTVPGSVKKFQSLTTFRYKNRTNNKNDRYTDYRTIIPCTTITNNNDNNNMRFTYLQMNNSYNQKVLIPETNQSLNTFETNGKSMNNGQCKPGDNLSVLTDNSSSPSHSGYSHDSSTSNCVSPNEFNLTDFDVNMQMEATVSELLASVPSPCKSAFEEDKIMQIDSNSSLYDSDVIQYDESSFPPLTDSNLDGEDFTGFQSDFINDSIILSG</sequence>
<evidence type="ECO:0000313" key="2">
    <source>
        <dbReference type="Proteomes" id="UP000050795"/>
    </source>
</evidence>
<feature type="compositionally biased region" description="Polar residues" evidence="1">
    <location>
        <begin position="923"/>
        <end position="935"/>
    </location>
</feature>
<evidence type="ECO:0000313" key="3">
    <source>
        <dbReference type="WBParaSite" id="TREG1_43430.1"/>
    </source>
</evidence>
<reference evidence="3" key="2">
    <citation type="submission" date="2023-11" db="UniProtKB">
        <authorList>
            <consortium name="WormBaseParasite"/>
        </authorList>
    </citation>
    <scope>IDENTIFICATION</scope>
</reference>
<name>A0AA85JV25_TRIRE</name>
<evidence type="ECO:0008006" key="4">
    <source>
        <dbReference type="Google" id="ProtNLM"/>
    </source>
</evidence>
<dbReference type="WBParaSite" id="TREG1_43430.1">
    <property type="protein sequence ID" value="TREG1_43430.1"/>
    <property type="gene ID" value="TREG1_43430"/>
</dbReference>
<feature type="region of interest" description="Disordered" evidence="1">
    <location>
        <begin position="923"/>
        <end position="965"/>
    </location>
</feature>
<feature type="compositionally biased region" description="Low complexity" evidence="1">
    <location>
        <begin position="668"/>
        <end position="698"/>
    </location>
</feature>
<feature type="region of interest" description="Disordered" evidence="1">
    <location>
        <begin position="379"/>
        <end position="425"/>
    </location>
</feature>
<feature type="compositionally biased region" description="Low complexity" evidence="1">
    <location>
        <begin position="380"/>
        <end position="391"/>
    </location>
</feature>
<evidence type="ECO:0000256" key="1">
    <source>
        <dbReference type="SAM" id="MobiDB-lite"/>
    </source>
</evidence>
<organism evidence="2 3">
    <name type="scientific">Trichobilharzia regenti</name>
    <name type="common">Nasal bird schistosome</name>
    <dbReference type="NCBI Taxonomy" id="157069"/>
    <lineage>
        <taxon>Eukaryota</taxon>
        <taxon>Metazoa</taxon>
        <taxon>Spiralia</taxon>
        <taxon>Lophotrochozoa</taxon>
        <taxon>Platyhelminthes</taxon>
        <taxon>Trematoda</taxon>
        <taxon>Digenea</taxon>
        <taxon>Strigeidida</taxon>
        <taxon>Schistosomatoidea</taxon>
        <taxon>Schistosomatidae</taxon>
        <taxon>Trichobilharzia</taxon>
    </lineage>
</organism>
<feature type="compositionally biased region" description="Polar residues" evidence="1">
    <location>
        <begin position="623"/>
        <end position="660"/>
    </location>
</feature>
<feature type="region of interest" description="Disordered" evidence="1">
    <location>
        <begin position="193"/>
        <end position="216"/>
    </location>
</feature>